<gene>
    <name evidence="5" type="ORF">COT34_00520</name>
</gene>
<feature type="domain" description="Response regulatory" evidence="4">
    <location>
        <begin position="7"/>
        <end position="123"/>
    </location>
</feature>
<evidence type="ECO:0000256" key="3">
    <source>
        <dbReference type="PROSITE-ProRule" id="PRU00169"/>
    </source>
</evidence>
<name>A0A2M6T1Q9_9BACT</name>
<organism evidence="5 6">
    <name type="scientific">Candidatus Nealsonbacteria bacterium CG08_land_8_20_14_0_20_43_11</name>
    <dbReference type="NCBI Taxonomy" id="1974706"/>
    <lineage>
        <taxon>Bacteria</taxon>
        <taxon>Candidatus Nealsoniibacteriota</taxon>
    </lineage>
</organism>
<evidence type="ECO:0000259" key="4">
    <source>
        <dbReference type="PROSITE" id="PS50110"/>
    </source>
</evidence>
<keyword evidence="1 3" id="KW-0597">Phosphoprotein</keyword>
<dbReference type="InterPro" id="IPR011006">
    <property type="entry name" value="CheY-like_superfamily"/>
</dbReference>
<dbReference type="Proteomes" id="UP000229390">
    <property type="component" value="Unassembled WGS sequence"/>
</dbReference>
<evidence type="ECO:0000256" key="2">
    <source>
        <dbReference type="ARBA" id="ARBA00023012"/>
    </source>
</evidence>
<feature type="modified residue" description="4-aspartylphosphate" evidence="3">
    <location>
        <position position="56"/>
    </location>
</feature>
<dbReference type="Pfam" id="PF00072">
    <property type="entry name" value="Response_reg"/>
    <property type="match status" value="1"/>
</dbReference>
<dbReference type="SMART" id="SM00448">
    <property type="entry name" value="REC"/>
    <property type="match status" value="1"/>
</dbReference>
<dbReference type="EMBL" id="PEYE01000010">
    <property type="protein sequence ID" value="PIS39036.1"/>
    <property type="molecule type" value="Genomic_DNA"/>
</dbReference>
<dbReference type="PANTHER" id="PTHR44591">
    <property type="entry name" value="STRESS RESPONSE REGULATOR PROTEIN 1"/>
    <property type="match status" value="1"/>
</dbReference>
<dbReference type="PANTHER" id="PTHR44591:SF14">
    <property type="entry name" value="PROTEIN PILG"/>
    <property type="match status" value="1"/>
</dbReference>
<sequence length="128" mass="14553">MNEKSKKILMIEDDIFLRKIYRDKLTRAGFEFIEAINGEEGLSKVISEKPDLILLDLILPRKNGFEVLTEIKSKKNLRRIPVVILSNLAQEADKTRGLELGAADYLVKTDVTLAEVVEKVKEWLLKAG</sequence>
<dbReference type="AlphaFoldDB" id="A0A2M6T1Q9"/>
<dbReference type="PROSITE" id="PS50110">
    <property type="entry name" value="RESPONSE_REGULATORY"/>
    <property type="match status" value="1"/>
</dbReference>
<dbReference type="Gene3D" id="3.40.50.2300">
    <property type="match status" value="1"/>
</dbReference>
<evidence type="ECO:0000256" key="1">
    <source>
        <dbReference type="ARBA" id="ARBA00022553"/>
    </source>
</evidence>
<evidence type="ECO:0000313" key="6">
    <source>
        <dbReference type="Proteomes" id="UP000229390"/>
    </source>
</evidence>
<evidence type="ECO:0000313" key="5">
    <source>
        <dbReference type="EMBL" id="PIS39036.1"/>
    </source>
</evidence>
<dbReference type="InterPro" id="IPR001789">
    <property type="entry name" value="Sig_transdc_resp-reg_receiver"/>
</dbReference>
<comment type="caution">
    <text evidence="5">The sequence shown here is derived from an EMBL/GenBank/DDBJ whole genome shotgun (WGS) entry which is preliminary data.</text>
</comment>
<proteinExistence type="predicted"/>
<dbReference type="SUPFAM" id="SSF52172">
    <property type="entry name" value="CheY-like"/>
    <property type="match status" value="1"/>
</dbReference>
<accession>A0A2M6T1Q9</accession>
<dbReference type="InterPro" id="IPR050595">
    <property type="entry name" value="Bact_response_regulator"/>
</dbReference>
<keyword evidence="2" id="KW-0902">Two-component regulatory system</keyword>
<reference evidence="6" key="1">
    <citation type="submission" date="2017-09" db="EMBL/GenBank/DDBJ databases">
        <title>Depth-based differentiation of microbial function through sediment-hosted aquifers and enrichment of novel symbionts in the deep terrestrial subsurface.</title>
        <authorList>
            <person name="Probst A.J."/>
            <person name="Ladd B."/>
            <person name="Jarett J.K."/>
            <person name="Geller-Mcgrath D.E."/>
            <person name="Sieber C.M.K."/>
            <person name="Emerson J.B."/>
            <person name="Anantharaman K."/>
            <person name="Thomas B.C."/>
            <person name="Malmstrom R."/>
            <person name="Stieglmeier M."/>
            <person name="Klingl A."/>
            <person name="Woyke T."/>
            <person name="Ryan C.M."/>
            <person name="Banfield J.F."/>
        </authorList>
    </citation>
    <scope>NUCLEOTIDE SEQUENCE [LARGE SCALE GENOMIC DNA]</scope>
</reference>
<protein>
    <submittedName>
        <fullName evidence="5">Response regulator</fullName>
    </submittedName>
</protein>
<dbReference type="GO" id="GO:0000160">
    <property type="term" value="P:phosphorelay signal transduction system"/>
    <property type="evidence" value="ECO:0007669"/>
    <property type="project" value="UniProtKB-KW"/>
</dbReference>